<feature type="region of interest" description="Disordered" evidence="15">
    <location>
        <begin position="305"/>
        <end position="365"/>
    </location>
</feature>
<evidence type="ECO:0000256" key="6">
    <source>
        <dbReference type="ARBA" id="ARBA00022670"/>
    </source>
</evidence>
<reference evidence="17" key="4">
    <citation type="submission" date="2025-08" db="UniProtKB">
        <authorList>
            <consortium name="Ensembl"/>
        </authorList>
    </citation>
    <scope>IDENTIFICATION</scope>
</reference>
<feature type="region of interest" description="Disordered" evidence="15">
    <location>
        <begin position="589"/>
        <end position="617"/>
    </location>
</feature>
<dbReference type="InterPro" id="IPR038765">
    <property type="entry name" value="Papain-like_cys_pep_sf"/>
</dbReference>
<evidence type="ECO:0000313" key="18">
    <source>
        <dbReference type="Proteomes" id="UP000314986"/>
    </source>
</evidence>
<dbReference type="InterPro" id="IPR050164">
    <property type="entry name" value="Peptidase_C19"/>
</dbReference>
<evidence type="ECO:0000256" key="5">
    <source>
        <dbReference type="ARBA" id="ARBA00022490"/>
    </source>
</evidence>
<dbReference type="PROSITE" id="PS50235">
    <property type="entry name" value="USP_3"/>
    <property type="match status" value="1"/>
</dbReference>
<protein>
    <recommendedName>
        <fullName evidence="14">Ubiquitin carboxyl-terminal hydrolase</fullName>
        <ecNumber evidence="14">3.4.19.12</ecNumber>
    </recommendedName>
</protein>
<reference evidence="18" key="2">
    <citation type="journal article" date="2007" name="PLoS Biol.">
        <title>Survey sequencing and comparative analysis of the elephant shark (Callorhinchus milii) genome.</title>
        <authorList>
            <person name="Venkatesh B."/>
            <person name="Kirkness E.F."/>
            <person name="Loh Y.H."/>
            <person name="Halpern A.L."/>
            <person name="Lee A.P."/>
            <person name="Johnson J."/>
            <person name="Dandona N."/>
            <person name="Viswanathan L.D."/>
            <person name="Tay A."/>
            <person name="Venter J.C."/>
            <person name="Strausberg R.L."/>
            <person name="Brenner S."/>
        </authorList>
    </citation>
    <scope>NUCLEOTIDE SEQUENCE [LARGE SCALE GENOMIC DNA]</scope>
</reference>
<proteinExistence type="inferred from homology"/>
<dbReference type="STRING" id="7868.ENSCMIP00000030785"/>
<keyword evidence="5" id="KW-0963">Cytoplasm</keyword>
<keyword evidence="6 14" id="KW-0645">Protease</keyword>
<keyword evidence="18" id="KW-1185">Reference proteome</keyword>
<evidence type="ECO:0000256" key="11">
    <source>
        <dbReference type="ARBA" id="ARBA00023006"/>
    </source>
</evidence>
<evidence type="ECO:0000256" key="4">
    <source>
        <dbReference type="ARBA" id="ARBA00005427"/>
    </source>
</evidence>
<dbReference type="GO" id="GO:0006281">
    <property type="term" value="P:DNA repair"/>
    <property type="evidence" value="ECO:0007669"/>
    <property type="project" value="UniProtKB-KW"/>
</dbReference>
<evidence type="ECO:0000256" key="12">
    <source>
        <dbReference type="ARBA" id="ARBA00023204"/>
    </source>
</evidence>
<feature type="region of interest" description="Disordered" evidence="15">
    <location>
        <begin position="141"/>
        <end position="171"/>
    </location>
</feature>
<dbReference type="GO" id="GO:0030330">
    <property type="term" value="P:DNA damage response, signal transduction by p53 class mediator"/>
    <property type="evidence" value="ECO:0007669"/>
    <property type="project" value="TreeGrafter"/>
</dbReference>
<keyword evidence="10 14" id="KW-0788">Thiol protease</keyword>
<reference evidence="17" key="5">
    <citation type="submission" date="2025-09" db="UniProtKB">
        <authorList>
            <consortium name="Ensembl"/>
        </authorList>
    </citation>
    <scope>IDENTIFICATION</scope>
</reference>
<keyword evidence="12" id="KW-0234">DNA repair</keyword>
<dbReference type="PROSITE" id="PS00973">
    <property type="entry name" value="USP_2"/>
    <property type="match status" value="1"/>
</dbReference>
<dbReference type="CDD" id="cd02257">
    <property type="entry name" value="Peptidase_C19"/>
    <property type="match status" value="1"/>
</dbReference>
<dbReference type="GO" id="GO:0004843">
    <property type="term" value="F:cysteine-type deubiquitinase activity"/>
    <property type="evidence" value="ECO:0007669"/>
    <property type="project" value="UniProtKB-UniRule"/>
</dbReference>
<keyword evidence="7" id="KW-0227">DNA damage</keyword>
<evidence type="ECO:0000256" key="2">
    <source>
        <dbReference type="ARBA" id="ARBA00004123"/>
    </source>
</evidence>
<comment type="subcellular location">
    <subcellularLocation>
        <location evidence="3">Cytoplasm</location>
    </subcellularLocation>
    <subcellularLocation>
        <location evidence="2">Nucleus</location>
    </subcellularLocation>
</comment>
<dbReference type="InterPro" id="IPR018200">
    <property type="entry name" value="USP_CS"/>
</dbReference>
<dbReference type="PANTHER" id="PTHR24006:SF687">
    <property type="entry name" value="UBIQUITIN CARBOXYL-TERMINAL HYDROLASE 10"/>
    <property type="match status" value="1"/>
</dbReference>
<dbReference type="GO" id="GO:0005829">
    <property type="term" value="C:cytosol"/>
    <property type="evidence" value="ECO:0007669"/>
    <property type="project" value="TreeGrafter"/>
</dbReference>
<dbReference type="Gene3D" id="3.90.70.10">
    <property type="entry name" value="Cysteine proteinases"/>
    <property type="match status" value="1"/>
</dbReference>
<dbReference type="PANTHER" id="PTHR24006">
    <property type="entry name" value="UBIQUITIN CARBOXYL-TERMINAL HYDROLASE"/>
    <property type="match status" value="1"/>
</dbReference>
<organism evidence="17 18">
    <name type="scientific">Callorhinchus milii</name>
    <name type="common">Ghost shark</name>
    <dbReference type="NCBI Taxonomy" id="7868"/>
    <lineage>
        <taxon>Eukaryota</taxon>
        <taxon>Metazoa</taxon>
        <taxon>Chordata</taxon>
        <taxon>Craniata</taxon>
        <taxon>Vertebrata</taxon>
        <taxon>Chondrichthyes</taxon>
        <taxon>Holocephali</taxon>
        <taxon>Chimaeriformes</taxon>
        <taxon>Callorhinchidae</taxon>
        <taxon>Callorhinchus</taxon>
    </lineage>
</organism>
<dbReference type="GO" id="GO:0010506">
    <property type="term" value="P:regulation of autophagy"/>
    <property type="evidence" value="ECO:0007669"/>
    <property type="project" value="TreeGrafter"/>
</dbReference>
<evidence type="ECO:0000256" key="9">
    <source>
        <dbReference type="ARBA" id="ARBA00022801"/>
    </source>
</evidence>
<dbReference type="FunCoup" id="A0A4W3JET7">
    <property type="interactions" value="406"/>
</dbReference>
<dbReference type="InParanoid" id="A0A4W3JET7"/>
<feature type="domain" description="USP" evidence="16">
    <location>
        <begin position="447"/>
        <end position="827"/>
    </location>
</feature>
<dbReference type="SUPFAM" id="SSF54001">
    <property type="entry name" value="Cysteine proteinases"/>
    <property type="match status" value="1"/>
</dbReference>
<evidence type="ECO:0000256" key="8">
    <source>
        <dbReference type="ARBA" id="ARBA00022786"/>
    </source>
</evidence>
<keyword evidence="11" id="KW-0072">Autophagy</keyword>
<dbReference type="EC" id="3.4.19.12" evidence="14"/>
<reference evidence="18" key="3">
    <citation type="journal article" date="2014" name="Nature">
        <title>Elephant shark genome provides unique insights into gnathostome evolution.</title>
        <authorList>
            <consortium name="International Elephant Shark Genome Sequencing Consortium"/>
            <person name="Venkatesh B."/>
            <person name="Lee A.P."/>
            <person name="Ravi V."/>
            <person name="Maurya A.K."/>
            <person name="Lian M.M."/>
            <person name="Swann J.B."/>
            <person name="Ohta Y."/>
            <person name="Flajnik M.F."/>
            <person name="Sutoh Y."/>
            <person name="Kasahara M."/>
            <person name="Hoon S."/>
            <person name="Gangu V."/>
            <person name="Roy S.W."/>
            <person name="Irimia M."/>
            <person name="Korzh V."/>
            <person name="Kondrychyn I."/>
            <person name="Lim Z.W."/>
            <person name="Tay B.H."/>
            <person name="Tohari S."/>
            <person name="Kong K.W."/>
            <person name="Ho S."/>
            <person name="Lorente-Galdos B."/>
            <person name="Quilez J."/>
            <person name="Marques-Bonet T."/>
            <person name="Raney B.J."/>
            <person name="Ingham P.W."/>
            <person name="Tay A."/>
            <person name="Hillier L.W."/>
            <person name="Minx P."/>
            <person name="Boehm T."/>
            <person name="Wilson R.K."/>
            <person name="Brenner S."/>
            <person name="Warren W.C."/>
        </authorList>
    </citation>
    <scope>NUCLEOTIDE SEQUENCE [LARGE SCALE GENOMIC DNA]</scope>
</reference>
<keyword evidence="9 14" id="KW-0378">Hydrolase</keyword>
<evidence type="ECO:0000256" key="7">
    <source>
        <dbReference type="ARBA" id="ARBA00022763"/>
    </source>
</evidence>
<evidence type="ECO:0000256" key="1">
    <source>
        <dbReference type="ARBA" id="ARBA00000707"/>
    </source>
</evidence>
<dbReference type="AlphaFoldDB" id="A0A4W3JET7"/>
<dbReference type="GO" id="GO:0006914">
    <property type="term" value="P:autophagy"/>
    <property type="evidence" value="ECO:0007669"/>
    <property type="project" value="UniProtKB-KW"/>
</dbReference>
<dbReference type="InterPro" id="IPR028889">
    <property type="entry name" value="USP"/>
</dbReference>
<dbReference type="OMA" id="RTCGSPQ"/>
<dbReference type="GO" id="GO:0005634">
    <property type="term" value="C:nucleus"/>
    <property type="evidence" value="ECO:0007669"/>
    <property type="project" value="UniProtKB-SubCell"/>
</dbReference>
<evidence type="ECO:0000313" key="17">
    <source>
        <dbReference type="Ensembl" id="ENSCMIP00000030785.1"/>
    </source>
</evidence>
<dbReference type="InterPro" id="IPR001394">
    <property type="entry name" value="Peptidase_C19_UCH"/>
</dbReference>
<evidence type="ECO:0000259" key="16">
    <source>
        <dbReference type="PROSITE" id="PS50235"/>
    </source>
</evidence>
<evidence type="ECO:0000256" key="15">
    <source>
        <dbReference type="SAM" id="MobiDB-lite"/>
    </source>
</evidence>
<dbReference type="GO" id="GO:0016579">
    <property type="term" value="P:protein deubiquitination"/>
    <property type="evidence" value="ECO:0007669"/>
    <property type="project" value="InterPro"/>
</dbReference>
<evidence type="ECO:0000256" key="13">
    <source>
        <dbReference type="ARBA" id="ARBA00023242"/>
    </source>
</evidence>
<dbReference type="Proteomes" id="UP000314986">
    <property type="component" value="Unassembled WGS sequence"/>
</dbReference>
<keyword evidence="8 14" id="KW-0833">Ubl conjugation pathway</keyword>
<sequence length="847" mass="93631">IETQSSCIFGEFSPDEFNQFFVTSRSSVEVSVCFFLMNVTCFSFGSFTTWHSFSVWICEGRPRAAHVYLMSQAELRDNVYKVSSTLNPQAPEFILGYQPAQKSLDSLPEETAYSSIDCQFGEGNLSLDSGNCQGNDDLVYRGQGQRERRNKKKRPPGYYNYQEGASDAGGPSETLGLVNGHVLNSGLNTISPEEVELISEKEISESPGAVSSKAIQRTCESPENNADFISGALCNDTVSSAVDEARTAEQPGLELDANTEINNNEANAEVNSIEQPVLLSETGKSSPVRTAVAQSCAGTDITVDGKIDNGQTLESSGDSNAVTLPSAADGEGLHTDDSTESEQDKPEDVCSTEPEQTALAPSAASAPLPAKSWASLFHNSKPSSTGPVAYVEVKCVPTSVPVQAPEKQPEARMDIPVPVSEDAAAPKIAELLEIVKLVHKPVSLQPRGLINKGNWCYINATLQALVACPPMFHLMKAIPIFNETQRPRSSTPMIDSFVRLMNEFNTMPVPSKAKPGIGDKIVKDIRTGIPFEPSYIYRLLTVNKSSLSEKGRQEDAEEYLGFILNGLHEEMLSLKKLITPQDEKNAVLNGPELQQGTEENQEEQGEGSEDEWEQVGPRNKISVTRQADFIRTPITDVFGGHIRSVVYQQSSKESATLQLFFSLQLDIQSEKIRTVQDALESLVARESVQGYTTKTKQEVEICRRVTLEEVPPVLVLHFKRFVYEKTGGCQKLIKNIDYPIDLEISKDLLSPGVKSKIFKVQRTYRLFAVVYHHGNSATGGHYTTDVFHIGLNGWLRIDDQLVKVINQYQVVKPSAERTAYLLYYRRVDLLEESNLFRFVLYRCKKVV</sequence>
<feature type="compositionally biased region" description="Polar residues" evidence="15">
    <location>
        <begin position="309"/>
        <end position="323"/>
    </location>
</feature>
<comment type="catalytic activity">
    <reaction evidence="1 14">
        <text>Thiol-dependent hydrolysis of ester, thioester, amide, peptide and isopeptide bonds formed by the C-terminal Gly of ubiquitin (a 76-residue protein attached to proteins as an intracellular targeting signal).</text>
        <dbReference type="EC" id="3.4.19.12"/>
    </reaction>
</comment>
<feature type="compositionally biased region" description="Basic and acidic residues" evidence="15">
    <location>
        <begin position="331"/>
        <end position="348"/>
    </location>
</feature>
<comment type="similarity">
    <text evidence="4">Belongs to the peptidase C19 family. USP10 subfamily.</text>
</comment>
<reference evidence="18" key="1">
    <citation type="journal article" date="2006" name="Science">
        <title>Ancient noncoding elements conserved in the human genome.</title>
        <authorList>
            <person name="Venkatesh B."/>
            <person name="Kirkness E.F."/>
            <person name="Loh Y.H."/>
            <person name="Halpern A.L."/>
            <person name="Lee A.P."/>
            <person name="Johnson J."/>
            <person name="Dandona N."/>
            <person name="Viswanathan L.D."/>
            <person name="Tay A."/>
            <person name="Venter J.C."/>
            <person name="Strausberg R.L."/>
            <person name="Brenner S."/>
        </authorList>
    </citation>
    <scope>NUCLEOTIDE SEQUENCE [LARGE SCALE GENOMIC DNA]</scope>
</reference>
<accession>A0A4W3JET7</accession>
<dbReference type="FunFam" id="3.90.70.10:FF:000015">
    <property type="entry name" value="Ubiquitin specific peptidase 10"/>
    <property type="match status" value="1"/>
</dbReference>
<name>A0A4W3JET7_CALMI</name>
<keyword evidence="13" id="KW-0539">Nucleus</keyword>
<dbReference type="PROSITE" id="PS00972">
    <property type="entry name" value="USP_1"/>
    <property type="match status" value="1"/>
</dbReference>
<dbReference type="Pfam" id="PF00443">
    <property type="entry name" value="UCH"/>
    <property type="match status" value="1"/>
</dbReference>
<evidence type="ECO:0000256" key="14">
    <source>
        <dbReference type="RuleBase" id="RU366025"/>
    </source>
</evidence>
<evidence type="ECO:0000256" key="10">
    <source>
        <dbReference type="ARBA" id="ARBA00022807"/>
    </source>
</evidence>
<dbReference type="GeneTree" id="ENSGT00550000074994"/>
<feature type="compositionally biased region" description="Acidic residues" evidence="15">
    <location>
        <begin position="599"/>
        <end position="613"/>
    </location>
</feature>
<dbReference type="GO" id="GO:0006508">
    <property type="term" value="P:proteolysis"/>
    <property type="evidence" value="ECO:0007669"/>
    <property type="project" value="UniProtKB-KW"/>
</dbReference>
<evidence type="ECO:0000256" key="3">
    <source>
        <dbReference type="ARBA" id="ARBA00004496"/>
    </source>
</evidence>
<dbReference type="Ensembl" id="ENSCMIT00000031256.1">
    <property type="protein sequence ID" value="ENSCMIP00000030785.1"/>
    <property type="gene ID" value="ENSCMIG00000013134.1"/>
</dbReference>